<protein>
    <submittedName>
        <fullName evidence="2">Uncharacterized protein</fullName>
    </submittedName>
</protein>
<reference evidence="3" key="1">
    <citation type="submission" date="2018-03" db="EMBL/GenBank/DDBJ databases">
        <authorList>
            <person name="Blom J."/>
        </authorList>
    </citation>
    <scope>NUCLEOTIDE SEQUENCE [LARGE SCALE GENOMIC DNA]</scope>
    <source>
        <strain evidence="3">KPC-SM-21</strain>
    </source>
</reference>
<keyword evidence="3" id="KW-1185">Reference proteome</keyword>
<name>A0A2U3N3K6_9GAMM</name>
<evidence type="ECO:0000256" key="1">
    <source>
        <dbReference type="SAM" id="MobiDB-lite"/>
    </source>
</evidence>
<accession>A0A2U3N3K6</accession>
<evidence type="ECO:0000313" key="3">
    <source>
        <dbReference type="Proteomes" id="UP000245974"/>
    </source>
</evidence>
<gene>
    <name evidence="2" type="ORF">KPC_3420</name>
</gene>
<organism evidence="2 3">
    <name type="scientific">Acinetobacter stercoris</name>
    <dbReference type="NCBI Taxonomy" id="2126983"/>
    <lineage>
        <taxon>Bacteria</taxon>
        <taxon>Pseudomonadati</taxon>
        <taxon>Pseudomonadota</taxon>
        <taxon>Gammaproteobacteria</taxon>
        <taxon>Moraxellales</taxon>
        <taxon>Moraxellaceae</taxon>
        <taxon>Acinetobacter</taxon>
    </lineage>
</organism>
<sequence>MGTYKIQKNTNQGSTTGANNNQSTSINQNSTSNTNATTPNTQSNSNVPPIKKIPLQFTIPQVDISKIKGHLCTQAKAFEMIREKLPNLMGDYYQTDKNGNEDWVDSQGSTASGKSKMRRNVKGNDEILYFYNYSWNDSYVDLKFDPAMNVFYLEKKVQFAPYKVFDKTGNEVKYDHNKMMGTLEKQFNFVMQPITTDDNDFLKDKETKVNQILNQNGYYLAATRCKKDGGCSCKIPIIFKVTYSLTNSTSPLVIRLFEDSERANAANYSKVERMKVKIEKLGGVKPIIVEENREYDATVTFTHETGHLYGFPDEYFENGGAVHKMYIDPNTQLVDVKKAEPKDDWKRNGGDNLMCGRGVYTLPLIPAYYLEVFRKRFEEKTGIEIEIKC</sequence>
<dbReference type="EMBL" id="OOGT01000243">
    <property type="protein sequence ID" value="SPL72242.1"/>
    <property type="molecule type" value="Genomic_DNA"/>
</dbReference>
<feature type="region of interest" description="Disordered" evidence="1">
    <location>
        <begin position="1"/>
        <end position="50"/>
    </location>
</feature>
<feature type="compositionally biased region" description="Polar residues" evidence="1">
    <location>
        <begin position="1"/>
        <end position="18"/>
    </location>
</feature>
<feature type="compositionally biased region" description="Low complexity" evidence="1">
    <location>
        <begin position="19"/>
        <end position="46"/>
    </location>
</feature>
<dbReference type="OrthoDB" id="8590234at2"/>
<evidence type="ECO:0000313" key="2">
    <source>
        <dbReference type="EMBL" id="SPL72242.1"/>
    </source>
</evidence>
<dbReference type="AlphaFoldDB" id="A0A2U3N3K6"/>
<dbReference type="Proteomes" id="UP000245974">
    <property type="component" value="Unassembled WGS sequence"/>
</dbReference>
<dbReference type="InParanoid" id="A0A2U3N3K6"/>
<proteinExistence type="predicted"/>
<dbReference type="RefSeq" id="WP_121975635.1">
    <property type="nucleotide sequence ID" value="NZ_OOGT01000243.1"/>
</dbReference>
<dbReference type="SUPFAM" id="SSF55486">
    <property type="entry name" value="Metalloproteases ('zincins'), catalytic domain"/>
    <property type="match status" value="1"/>
</dbReference>